<protein>
    <submittedName>
        <fullName evidence="2">Uncharacterized protein</fullName>
    </submittedName>
</protein>
<evidence type="ECO:0000313" key="2">
    <source>
        <dbReference type="EMBL" id="PSR78083.1"/>
    </source>
</evidence>
<gene>
    <name evidence="2" type="ORF">BD289DRAFT_132358</name>
</gene>
<dbReference type="AlphaFoldDB" id="A0A2T2ZVX0"/>
<name>A0A2T2ZVX0_9PEZI</name>
<dbReference type="EMBL" id="KZ678622">
    <property type="protein sequence ID" value="PSR78083.1"/>
    <property type="molecule type" value="Genomic_DNA"/>
</dbReference>
<sequence>MVNPTHSIYPRTLASDIDRGPQPGQGCLMGLNPRPTPGRACKRASKRLSKAHAPLPSCRACTIARGSASTKDPRRRPTRRREVHRLGGGSRQTGQGSGTLGDFGLRKFGTCRESHTRRQRKRALIDRFGQWATKREAKAVSLSELACAAADWLGWEAGRGWASARVFDWALGRAEQD</sequence>
<keyword evidence="3" id="KW-1185">Reference proteome</keyword>
<organism evidence="2 3">
    <name type="scientific">Coniella lustricola</name>
    <dbReference type="NCBI Taxonomy" id="2025994"/>
    <lineage>
        <taxon>Eukaryota</taxon>
        <taxon>Fungi</taxon>
        <taxon>Dikarya</taxon>
        <taxon>Ascomycota</taxon>
        <taxon>Pezizomycotina</taxon>
        <taxon>Sordariomycetes</taxon>
        <taxon>Sordariomycetidae</taxon>
        <taxon>Diaporthales</taxon>
        <taxon>Schizoparmaceae</taxon>
        <taxon>Coniella</taxon>
    </lineage>
</organism>
<reference evidence="2 3" key="1">
    <citation type="journal article" date="2018" name="Mycol. Prog.">
        <title>Coniella lustricola, a new species from submerged detritus.</title>
        <authorList>
            <person name="Raudabaugh D.B."/>
            <person name="Iturriaga T."/>
            <person name="Carver A."/>
            <person name="Mondo S."/>
            <person name="Pangilinan J."/>
            <person name="Lipzen A."/>
            <person name="He G."/>
            <person name="Amirebrahimi M."/>
            <person name="Grigoriev I.V."/>
            <person name="Miller A.N."/>
        </authorList>
    </citation>
    <scope>NUCLEOTIDE SEQUENCE [LARGE SCALE GENOMIC DNA]</scope>
    <source>
        <strain evidence="2 3">B22-T-1</strain>
    </source>
</reference>
<feature type="compositionally biased region" description="Gly residues" evidence="1">
    <location>
        <begin position="86"/>
        <end position="100"/>
    </location>
</feature>
<feature type="compositionally biased region" description="Basic residues" evidence="1">
    <location>
        <begin position="73"/>
        <end position="83"/>
    </location>
</feature>
<accession>A0A2T2ZVX0</accession>
<evidence type="ECO:0000256" key="1">
    <source>
        <dbReference type="SAM" id="MobiDB-lite"/>
    </source>
</evidence>
<feature type="region of interest" description="Disordered" evidence="1">
    <location>
        <begin position="64"/>
        <end position="100"/>
    </location>
</feature>
<proteinExistence type="predicted"/>
<dbReference type="Proteomes" id="UP000241462">
    <property type="component" value="Unassembled WGS sequence"/>
</dbReference>
<feature type="region of interest" description="Disordered" evidence="1">
    <location>
        <begin position="1"/>
        <end position="41"/>
    </location>
</feature>
<dbReference type="InParanoid" id="A0A2T2ZVX0"/>
<evidence type="ECO:0000313" key="3">
    <source>
        <dbReference type="Proteomes" id="UP000241462"/>
    </source>
</evidence>